<dbReference type="InterPro" id="IPR000524">
    <property type="entry name" value="Tscrpt_reg_HTH_GntR"/>
</dbReference>
<dbReference type="InterPro" id="IPR036390">
    <property type="entry name" value="WH_DNA-bd_sf"/>
</dbReference>
<protein>
    <submittedName>
        <fullName evidence="5">GntR family transcriptional regulator</fullName>
    </submittedName>
</protein>
<keyword evidence="3" id="KW-0804">Transcription</keyword>
<dbReference type="SUPFAM" id="SSF48008">
    <property type="entry name" value="GntR ligand-binding domain-like"/>
    <property type="match status" value="1"/>
</dbReference>
<evidence type="ECO:0000256" key="1">
    <source>
        <dbReference type="ARBA" id="ARBA00023015"/>
    </source>
</evidence>
<dbReference type="PANTHER" id="PTHR43537">
    <property type="entry name" value="TRANSCRIPTIONAL REGULATOR, GNTR FAMILY"/>
    <property type="match status" value="1"/>
</dbReference>
<keyword evidence="6" id="KW-1185">Reference proteome</keyword>
<dbReference type="Gene3D" id="1.20.120.530">
    <property type="entry name" value="GntR ligand-binding domain-like"/>
    <property type="match status" value="1"/>
</dbReference>
<keyword evidence="1" id="KW-0805">Transcription regulation</keyword>
<gene>
    <name evidence="5" type="ORF">PV361_00710</name>
</gene>
<dbReference type="Proteomes" id="UP001328425">
    <property type="component" value="Unassembled WGS sequence"/>
</dbReference>
<name>A0ABU7X9T2_9FIRM</name>
<dbReference type="Pfam" id="PF00392">
    <property type="entry name" value="GntR"/>
    <property type="match status" value="1"/>
</dbReference>
<dbReference type="SMART" id="SM00895">
    <property type="entry name" value="FCD"/>
    <property type="match status" value="1"/>
</dbReference>
<comment type="caution">
    <text evidence="5">The sequence shown here is derived from an EMBL/GenBank/DDBJ whole genome shotgun (WGS) entry which is preliminary data.</text>
</comment>
<dbReference type="Gene3D" id="1.10.10.10">
    <property type="entry name" value="Winged helix-like DNA-binding domain superfamily/Winged helix DNA-binding domain"/>
    <property type="match status" value="1"/>
</dbReference>
<evidence type="ECO:0000313" key="6">
    <source>
        <dbReference type="Proteomes" id="UP001328425"/>
    </source>
</evidence>
<evidence type="ECO:0000313" key="5">
    <source>
        <dbReference type="EMBL" id="MEF3317223.1"/>
    </source>
</evidence>
<dbReference type="PANTHER" id="PTHR43537:SF24">
    <property type="entry name" value="GLUCONATE OPERON TRANSCRIPTIONAL REPRESSOR"/>
    <property type="match status" value="1"/>
</dbReference>
<evidence type="ECO:0000256" key="2">
    <source>
        <dbReference type="ARBA" id="ARBA00023125"/>
    </source>
</evidence>
<organism evidence="5 6">
    <name type="scientific">Peptoniphilus grossensis</name>
    <dbReference type="NCBI Taxonomy" id="1465756"/>
    <lineage>
        <taxon>Bacteria</taxon>
        <taxon>Bacillati</taxon>
        <taxon>Bacillota</taxon>
        <taxon>Tissierellia</taxon>
        <taxon>Tissierellales</taxon>
        <taxon>Peptoniphilaceae</taxon>
        <taxon>Peptoniphilus</taxon>
    </lineage>
</organism>
<feature type="domain" description="HTH gntR-type" evidence="4">
    <location>
        <begin position="5"/>
        <end position="72"/>
    </location>
</feature>
<dbReference type="Pfam" id="PF07729">
    <property type="entry name" value="FCD"/>
    <property type="match status" value="1"/>
</dbReference>
<dbReference type="RefSeq" id="WP_019124582.1">
    <property type="nucleotide sequence ID" value="NZ_CABMGS010000020.1"/>
</dbReference>
<dbReference type="EMBL" id="JARBCY010000007">
    <property type="protein sequence ID" value="MEF3317223.1"/>
    <property type="molecule type" value="Genomic_DNA"/>
</dbReference>
<dbReference type="PRINTS" id="PR00035">
    <property type="entry name" value="HTHGNTR"/>
</dbReference>
<evidence type="ECO:0000256" key="3">
    <source>
        <dbReference type="ARBA" id="ARBA00023163"/>
    </source>
</evidence>
<dbReference type="CDD" id="cd07377">
    <property type="entry name" value="WHTH_GntR"/>
    <property type="match status" value="1"/>
</dbReference>
<dbReference type="InterPro" id="IPR008920">
    <property type="entry name" value="TF_FadR/GntR_C"/>
</dbReference>
<accession>A0ABU7X9T2</accession>
<sequence>MLKVKSYKIAAYEEIKEKIISGEFEPGKSLNERTLSEEFGISRTPIREALMKLSYEGWIINEPYKPNVVRNFDLKTILEAQKVRASLELLAIEESFNKINIDDIREIELITIDTESAKTQNEFIYADRRFHEYIYNKSGNEILKATMRNLNDIIRYFGLVSIDNPGRTKETVDEHTKIIDALKMNNKEEAIRSMKNHMIQTEKSIVRRFERKNKKNQ</sequence>
<dbReference type="InterPro" id="IPR036388">
    <property type="entry name" value="WH-like_DNA-bd_sf"/>
</dbReference>
<proteinExistence type="predicted"/>
<dbReference type="SMART" id="SM00345">
    <property type="entry name" value="HTH_GNTR"/>
    <property type="match status" value="1"/>
</dbReference>
<evidence type="ECO:0000259" key="4">
    <source>
        <dbReference type="PROSITE" id="PS50949"/>
    </source>
</evidence>
<dbReference type="SUPFAM" id="SSF46785">
    <property type="entry name" value="Winged helix' DNA-binding domain"/>
    <property type="match status" value="1"/>
</dbReference>
<keyword evidence="2" id="KW-0238">DNA-binding</keyword>
<dbReference type="PROSITE" id="PS50949">
    <property type="entry name" value="HTH_GNTR"/>
    <property type="match status" value="1"/>
</dbReference>
<reference evidence="5 6" key="1">
    <citation type="submission" date="2022-11" db="EMBL/GenBank/DDBJ databases">
        <title>The First Case of Preauricular Fistular Abscess Caused by Peptoniphilus grossensis.</title>
        <authorList>
            <person name="Byun J.-H."/>
        </authorList>
    </citation>
    <scope>NUCLEOTIDE SEQUENCE [LARGE SCALE GENOMIC DNA]</scope>
    <source>
        <strain evidence="5 6">GYB008</strain>
    </source>
</reference>
<dbReference type="InterPro" id="IPR011711">
    <property type="entry name" value="GntR_C"/>
</dbReference>